<dbReference type="GO" id="GO:0032259">
    <property type="term" value="P:methylation"/>
    <property type="evidence" value="ECO:0007669"/>
    <property type="project" value="UniProtKB-KW"/>
</dbReference>
<keyword evidence="6" id="KW-1185">Reference proteome</keyword>
<organism evidence="5 6">
    <name type="scientific">Plectonema radiosum NIES-515</name>
    <dbReference type="NCBI Taxonomy" id="2986073"/>
    <lineage>
        <taxon>Bacteria</taxon>
        <taxon>Bacillati</taxon>
        <taxon>Cyanobacteriota</taxon>
        <taxon>Cyanophyceae</taxon>
        <taxon>Oscillatoriophycideae</taxon>
        <taxon>Oscillatoriales</taxon>
        <taxon>Microcoleaceae</taxon>
        <taxon>Plectonema</taxon>
    </lineage>
</organism>
<evidence type="ECO:0000256" key="1">
    <source>
        <dbReference type="ARBA" id="ARBA00008361"/>
    </source>
</evidence>
<comment type="similarity">
    <text evidence="1">Belongs to the methyltransferase superfamily.</text>
</comment>
<name>A0ABT3AUG7_9CYAN</name>
<dbReference type="PANTHER" id="PTHR44942:SF4">
    <property type="entry name" value="METHYLTRANSFERASE TYPE 11 DOMAIN-CONTAINING PROTEIN"/>
    <property type="match status" value="1"/>
</dbReference>
<sequence>MSQTNPETTPLHTLNPLTRFSDRAADYVNYRPSYPAAAIDIILEGLAPPTQLLAADIGAGTGISSRLLGKKGVSVIAVEPNAAMREASEPHPLVEYRDGTAEVTNLADASVDLVTSFQAFHWFNPEPTLWEFWRILKPSGRLAVVWNHRDREDTFTAEYTRIVRAASNVERVDERMKFVDPLLVSPHFVNLREYIFVYRQELDLTGLIGRSMSYSSVPRSGPMQQQLVAGLRDLYQLFANEDGFVYIVHSTSVHILSAIES</sequence>
<dbReference type="InterPro" id="IPR013216">
    <property type="entry name" value="Methyltransf_11"/>
</dbReference>
<dbReference type="RefSeq" id="WP_263744259.1">
    <property type="nucleotide sequence ID" value="NZ_JAOWRF010000066.1"/>
</dbReference>
<gene>
    <name evidence="5" type="ORF">OGM63_04275</name>
</gene>
<dbReference type="InterPro" id="IPR051052">
    <property type="entry name" value="Diverse_substrate_MTase"/>
</dbReference>
<reference evidence="5 6" key="1">
    <citation type="submission" date="2022-10" db="EMBL/GenBank/DDBJ databases">
        <title>Identification of biosynthetic pathway for the production of the potent trypsin inhibitor radiosumin.</title>
        <authorList>
            <person name="Fewer D.P."/>
            <person name="Delbaje E."/>
            <person name="Ouyang X."/>
            <person name="Agostino P.D."/>
            <person name="Wahlsten M."/>
            <person name="Jokela J."/>
            <person name="Permi P."/>
            <person name="Haapaniemi E."/>
            <person name="Koistinen H."/>
        </authorList>
    </citation>
    <scope>NUCLEOTIDE SEQUENCE [LARGE SCALE GENOMIC DNA]</scope>
    <source>
        <strain evidence="5 6">NIES-515</strain>
    </source>
</reference>
<dbReference type="Pfam" id="PF08241">
    <property type="entry name" value="Methyltransf_11"/>
    <property type="match status" value="1"/>
</dbReference>
<accession>A0ABT3AUG7</accession>
<keyword evidence="3" id="KW-0808">Transferase</keyword>
<dbReference type="EMBL" id="JAOWRF010000066">
    <property type="protein sequence ID" value="MCV3212750.1"/>
    <property type="molecule type" value="Genomic_DNA"/>
</dbReference>
<evidence type="ECO:0000256" key="3">
    <source>
        <dbReference type="ARBA" id="ARBA00022679"/>
    </source>
</evidence>
<evidence type="ECO:0000259" key="4">
    <source>
        <dbReference type="Pfam" id="PF08241"/>
    </source>
</evidence>
<evidence type="ECO:0000313" key="5">
    <source>
        <dbReference type="EMBL" id="MCV3212750.1"/>
    </source>
</evidence>
<protein>
    <submittedName>
        <fullName evidence="5">Class I SAM-dependent methyltransferase</fullName>
    </submittedName>
</protein>
<keyword evidence="2 5" id="KW-0489">Methyltransferase</keyword>
<comment type="caution">
    <text evidence="5">The sequence shown here is derived from an EMBL/GenBank/DDBJ whole genome shotgun (WGS) entry which is preliminary data.</text>
</comment>
<dbReference type="Gene3D" id="3.40.50.150">
    <property type="entry name" value="Vaccinia Virus protein VP39"/>
    <property type="match status" value="1"/>
</dbReference>
<dbReference type="InterPro" id="IPR029063">
    <property type="entry name" value="SAM-dependent_MTases_sf"/>
</dbReference>
<dbReference type="SUPFAM" id="SSF53335">
    <property type="entry name" value="S-adenosyl-L-methionine-dependent methyltransferases"/>
    <property type="match status" value="1"/>
</dbReference>
<dbReference type="GO" id="GO:0008168">
    <property type="term" value="F:methyltransferase activity"/>
    <property type="evidence" value="ECO:0007669"/>
    <property type="project" value="UniProtKB-KW"/>
</dbReference>
<proteinExistence type="inferred from homology"/>
<feature type="domain" description="Methyltransferase type 11" evidence="4">
    <location>
        <begin position="56"/>
        <end position="143"/>
    </location>
</feature>
<evidence type="ECO:0000256" key="2">
    <source>
        <dbReference type="ARBA" id="ARBA00022603"/>
    </source>
</evidence>
<dbReference type="CDD" id="cd02440">
    <property type="entry name" value="AdoMet_MTases"/>
    <property type="match status" value="1"/>
</dbReference>
<dbReference type="Proteomes" id="UP001526143">
    <property type="component" value="Unassembled WGS sequence"/>
</dbReference>
<evidence type="ECO:0000313" key="6">
    <source>
        <dbReference type="Proteomes" id="UP001526143"/>
    </source>
</evidence>
<dbReference type="PANTHER" id="PTHR44942">
    <property type="entry name" value="METHYLTRANSF_11 DOMAIN-CONTAINING PROTEIN"/>
    <property type="match status" value="1"/>
</dbReference>